<evidence type="ECO:0000313" key="3">
    <source>
        <dbReference type="Proteomes" id="UP001183202"/>
    </source>
</evidence>
<accession>A0ABU2NF81</accession>
<gene>
    <name evidence="2" type="ORF">RM445_20440</name>
</gene>
<dbReference type="Proteomes" id="UP001183202">
    <property type="component" value="Unassembled WGS sequence"/>
</dbReference>
<proteinExistence type="predicted"/>
<evidence type="ECO:0000313" key="2">
    <source>
        <dbReference type="EMBL" id="MDT0351899.1"/>
    </source>
</evidence>
<reference evidence="3" key="1">
    <citation type="submission" date="2023-07" db="EMBL/GenBank/DDBJ databases">
        <title>30 novel species of actinomycetes from the DSMZ collection.</title>
        <authorList>
            <person name="Nouioui I."/>
        </authorList>
    </citation>
    <scope>NUCLEOTIDE SEQUENCE [LARGE SCALE GENOMIC DNA]</scope>
    <source>
        <strain evidence="3">DSM 45834</strain>
    </source>
</reference>
<name>A0ABU2NF81_9PSEU</name>
<dbReference type="EMBL" id="JAVREJ010000015">
    <property type="protein sequence ID" value="MDT0351899.1"/>
    <property type="molecule type" value="Genomic_DNA"/>
</dbReference>
<feature type="region of interest" description="Disordered" evidence="1">
    <location>
        <begin position="1"/>
        <end position="95"/>
    </location>
</feature>
<evidence type="ECO:0000256" key="1">
    <source>
        <dbReference type="SAM" id="MobiDB-lite"/>
    </source>
</evidence>
<keyword evidence="3" id="KW-1185">Reference proteome</keyword>
<dbReference type="RefSeq" id="WP_311558390.1">
    <property type="nucleotide sequence ID" value="NZ_JAVREJ010000015.1"/>
</dbReference>
<comment type="caution">
    <text evidence="2">The sequence shown here is derived from an EMBL/GenBank/DDBJ whole genome shotgun (WGS) entry which is preliminary data.</text>
</comment>
<feature type="compositionally biased region" description="Basic and acidic residues" evidence="1">
    <location>
        <begin position="1"/>
        <end position="11"/>
    </location>
</feature>
<protein>
    <submittedName>
        <fullName evidence="2">Uncharacterized protein</fullName>
    </submittedName>
</protein>
<sequence>MAADDETRRPDPAGAAARSMTQLAQQMREMADRMLTGGLPGWPVPGITPAASTGSGGTGGAAGSAKAASGGSGSGPAGLPAIPGMPPMPGLSATPATMSARQLQAVVDDIAARRSQVQALVTQLNTFDEQLAALETSLKPLLQWLRTWSELEGAVTDFWAPRQPRS</sequence>
<organism evidence="2 3">
    <name type="scientific">Pseudonocardia charpentierae</name>
    <dbReference type="NCBI Taxonomy" id="3075545"/>
    <lineage>
        <taxon>Bacteria</taxon>
        <taxon>Bacillati</taxon>
        <taxon>Actinomycetota</taxon>
        <taxon>Actinomycetes</taxon>
        <taxon>Pseudonocardiales</taxon>
        <taxon>Pseudonocardiaceae</taxon>
        <taxon>Pseudonocardia</taxon>
    </lineage>
</organism>